<dbReference type="RefSeq" id="WP_019364746.1">
    <property type="nucleotide sequence ID" value="NZ_DALZQD010000020.1"/>
</dbReference>
<dbReference type="EMBL" id="UAUF01000010">
    <property type="protein sequence ID" value="SPZ04942.1"/>
    <property type="molecule type" value="Genomic_DNA"/>
</dbReference>
<protein>
    <submittedName>
        <fullName evidence="1">Uncharacterized protein</fullName>
    </submittedName>
</protein>
<dbReference type="Proteomes" id="UP000250443">
    <property type="component" value="Unassembled WGS sequence"/>
</dbReference>
<dbReference type="AlphaFoldDB" id="A0A2X2C8U8"/>
<name>A0A2X2C8U8_PSELU</name>
<gene>
    <name evidence="1" type="ORF">NCTC11842_01462</name>
</gene>
<sequence length="220" mass="24354">MVQRSRDVIVNILCGALSGMRPATEKERDQYRLNTQTNFELLVVSNGSAVEGSHIARPGLAGDFDFERTKLHAGHWFDMKGRDLVKGQSLSEVFPGRRLTDPFVAKAVDVLRIHAPAYAERLMLHGSAFPSMAIDMASDYIDRACYDDQSLSLEAANYIQMFLVAMSASAELPMARDVIVSPDDYKALRSQLDSEWASYETSALQSLVDEIDYSATPLPG</sequence>
<evidence type="ECO:0000313" key="2">
    <source>
        <dbReference type="Proteomes" id="UP000250443"/>
    </source>
</evidence>
<proteinExistence type="predicted"/>
<evidence type="ECO:0000313" key="1">
    <source>
        <dbReference type="EMBL" id="SPZ04942.1"/>
    </source>
</evidence>
<dbReference type="GeneID" id="300269196"/>
<accession>A0A2X2C8U8</accession>
<organism evidence="1 2">
    <name type="scientific">Pseudomonas luteola</name>
    <dbReference type="NCBI Taxonomy" id="47886"/>
    <lineage>
        <taxon>Bacteria</taxon>
        <taxon>Pseudomonadati</taxon>
        <taxon>Pseudomonadota</taxon>
        <taxon>Gammaproteobacteria</taxon>
        <taxon>Pseudomonadales</taxon>
        <taxon>Pseudomonadaceae</taxon>
        <taxon>Pseudomonas</taxon>
    </lineage>
</organism>
<reference evidence="1 2" key="1">
    <citation type="submission" date="2018-06" db="EMBL/GenBank/DDBJ databases">
        <authorList>
            <consortium name="Pathogen Informatics"/>
            <person name="Doyle S."/>
        </authorList>
    </citation>
    <scope>NUCLEOTIDE SEQUENCE [LARGE SCALE GENOMIC DNA]</scope>
    <source>
        <strain evidence="1 2">NCTC11842</strain>
    </source>
</reference>